<feature type="region of interest" description="Disordered" evidence="1">
    <location>
        <begin position="151"/>
        <end position="189"/>
    </location>
</feature>
<feature type="non-terminal residue" evidence="2">
    <location>
        <position position="189"/>
    </location>
</feature>
<sequence>PTMAENPAKKLKPSTMDLKVTIPQAVVPDSAVTRARKAAATRFKSKLANPFPDEKEIRKAYPLKLLRHYSGDSPDALVTSVKTAAQPSTRVTELLRAFPKAERYKPDPKVTSIYKDEKAVLARNKDATASEAALKQALKLFAFPEECKQKTTRNAMRESGLDGEALMDETRGYPNTLPAWKKTRTGKFA</sequence>
<feature type="compositionally biased region" description="Basic and acidic residues" evidence="1">
    <location>
        <begin position="151"/>
        <end position="160"/>
    </location>
</feature>
<gene>
    <name evidence="2" type="ORF">EJ04DRAFT_422420</name>
</gene>
<protein>
    <submittedName>
        <fullName evidence="2">Uncharacterized protein</fullName>
    </submittedName>
</protein>
<feature type="non-terminal residue" evidence="2">
    <location>
        <position position="1"/>
    </location>
</feature>
<reference evidence="2" key="1">
    <citation type="journal article" date="2020" name="Stud. Mycol.">
        <title>101 Dothideomycetes genomes: a test case for predicting lifestyles and emergence of pathogens.</title>
        <authorList>
            <person name="Haridas S."/>
            <person name="Albert R."/>
            <person name="Binder M."/>
            <person name="Bloem J."/>
            <person name="Labutti K."/>
            <person name="Salamov A."/>
            <person name="Andreopoulos B."/>
            <person name="Baker S."/>
            <person name="Barry K."/>
            <person name="Bills G."/>
            <person name="Bluhm B."/>
            <person name="Cannon C."/>
            <person name="Castanera R."/>
            <person name="Culley D."/>
            <person name="Daum C."/>
            <person name="Ezra D."/>
            <person name="Gonzalez J."/>
            <person name="Henrissat B."/>
            <person name="Kuo A."/>
            <person name="Liang C."/>
            <person name="Lipzen A."/>
            <person name="Lutzoni F."/>
            <person name="Magnuson J."/>
            <person name="Mondo S."/>
            <person name="Nolan M."/>
            <person name="Ohm R."/>
            <person name="Pangilinan J."/>
            <person name="Park H.-J."/>
            <person name="Ramirez L."/>
            <person name="Alfaro M."/>
            <person name="Sun H."/>
            <person name="Tritt A."/>
            <person name="Yoshinaga Y."/>
            <person name="Zwiers L.-H."/>
            <person name="Turgeon B."/>
            <person name="Goodwin S."/>
            <person name="Spatafora J."/>
            <person name="Crous P."/>
            <person name="Grigoriev I."/>
        </authorList>
    </citation>
    <scope>NUCLEOTIDE SEQUENCE</scope>
    <source>
        <strain evidence="2">CBS 125425</strain>
    </source>
</reference>
<organism evidence="2 3">
    <name type="scientific">Polyplosphaeria fusca</name>
    <dbReference type="NCBI Taxonomy" id="682080"/>
    <lineage>
        <taxon>Eukaryota</taxon>
        <taxon>Fungi</taxon>
        <taxon>Dikarya</taxon>
        <taxon>Ascomycota</taxon>
        <taxon>Pezizomycotina</taxon>
        <taxon>Dothideomycetes</taxon>
        <taxon>Pleosporomycetidae</taxon>
        <taxon>Pleosporales</taxon>
        <taxon>Tetraplosphaeriaceae</taxon>
        <taxon>Polyplosphaeria</taxon>
    </lineage>
</organism>
<evidence type="ECO:0000313" key="3">
    <source>
        <dbReference type="Proteomes" id="UP000799444"/>
    </source>
</evidence>
<comment type="caution">
    <text evidence="2">The sequence shown here is derived from an EMBL/GenBank/DDBJ whole genome shotgun (WGS) entry which is preliminary data.</text>
</comment>
<proteinExistence type="predicted"/>
<evidence type="ECO:0000313" key="2">
    <source>
        <dbReference type="EMBL" id="KAF2738130.1"/>
    </source>
</evidence>
<evidence type="ECO:0000256" key="1">
    <source>
        <dbReference type="SAM" id="MobiDB-lite"/>
    </source>
</evidence>
<dbReference type="OrthoDB" id="3795156at2759"/>
<dbReference type="EMBL" id="ML996111">
    <property type="protein sequence ID" value="KAF2738130.1"/>
    <property type="molecule type" value="Genomic_DNA"/>
</dbReference>
<dbReference type="AlphaFoldDB" id="A0A9P4R6V2"/>
<dbReference type="Proteomes" id="UP000799444">
    <property type="component" value="Unassembled WGS sequence"/>
</dbReference>
<name>A0A9P4R6V2_9PLEO</name>
<keyword evidence="3" id="KW-1185">Reference proteome</keyword>
<accession>A0A9P4R6V2</accession>